<keyword evidence="9" id="KW-1185">Reference proteome</keyword>
<dbReference type="InterPro" id="IPR002885">
    <property type="entry name" value="PPR_rpt"/>
</dbReference>
<dbReference type="EMBL" id="JACGCM010002347">
    <property type="protein sequence ID" value="KAF6140820.1"/>
    <property type="molecule type" value="Genomic_DNA"/>
</dbReference>
<comment type="caution">
    <text evidence="8">The sequence shown here is derived from an EMBL/GenBank/DDBJ whole genome shotgun (WGS) entry which is preliminary data.</text>
</comment>
<organism evidence="8 9">
    <name type="scientific">Kingdonia uniflora</name>
    <dbReference type="NCBI Taxonomy" id="39325"/>
    <lineage>
        <taxon>Eukaryota</taxon>
        <taxon>Viridiplantae</taxon>
        <taxon>Streptophyta</taxon>
        <taxon>Embryophyta</taxon>
        <taxon>Tracheophyta</taxon>
        <taxon>Spermatophyta</taxon>
        <taxon>Magnoliopsida</taxon>
        <taxon>Ranunculales</taxon>
        <taxon>Circaeasteraceae</taxon>
        <taxon>Kingdonia</taxon>
    </lineage>
</organism>
<feature type="transmembrane region" description="Helical" evidence="6">
    <location>
        <begin position="48"/>
        <end position="68"/>
    </location>
</feature>
<dbReference type="InterPro" id="IPR009072">
    <property type="entry name" value="Histone-fold"/>
</dbReference>
<evidence type="ECO:0000313" key="8">
    <source>
        <dbReference type="EMBL" id="KAF6140820.1"/>
    </source>
</evidence>
<feature type="compositionally biased region" description="Polar residues" evidence="5">
    <location>
        <begin position="177"/>
        <end position="186"/>
    </location>
</feature>
<dbReference type="AlphaFoldDB" id="A0A7J7LE49"/>
<feature type="repeat" description="PPR" evidence="4">
    <location>
        <begin position="489"/>
        <end position="523"/>
    </location>
</feature>
<dbReference type="GO" id="GO:0046982">
    <property type="term" value="F:protein heterodimerization activity"/>
    <property type="evidence" value="ECO:0007669"/>
    <property type="project" value="InterPro"/>
</dbReference>
<dbReference type="Pfam" id="PF13041">
    <property type="entry name" value="PPR_2"/>
    <property type="match status" value="1"/>
</dbReference>
<dbReference type="PANTHER" id="PTHR47937:SF5">
    <property type="entry name" value="PENTATRICOPEPTIDE REPEAT-CONTAINING PROTEIN"/>
    <property type="match status" value="1"/>
</dbReference>
<dbReference type="SMART" id="SM00427">
    <property type="entry name" value="H2B"/>
    <property type="match status" value="1"/>
</dbReference>
<evidence type="ECO:0000256" key="1">
    <source>
        <dbReference type="ARBA" id="ARBA00002001"/>
    </source>
</evidence>
<feature type="repeat" description="PPR" evidence="4">
    <location>
        <begin position="449"/>
        <end position="483"/>
    </location>
</feature>
<accession>A0A7J7LE49</accession>
<dbReference type="Pfam" id="PF00125">
    <property type="entry name" value="Histone"/>
    <property type="match status" value="1"/>
</dbReference>
<evidence type="ECO:0000256" key="6">
    <source>
        <dbReference type="SAM" id="Phobius"/>
    </source>
</evidence>
<comment type="similarity">
    <text evidence="2">Belongs to the histone H2B family.</text>
</comment>
<dbReference type="InterPro" id="IPR011990">
    <property type="entry name" value="TPR-like_helical_dom_sf"/>
</dbReference>
<keyword evidence="3" id="KW-0677">Repeat</keyword>
<dbReference type="InterPro" id="IPR052308">
    <property type="entry name" value="PPR_domain-containing"/>
</dbReference>
<dbReference type="SUPFAM" id="SSF47113">
    <property type="entry name" value="Histone-fold"/>
    <property type="match status" value="1"/>
</dbReference>
<evidence type="ECO:0000256" key="3">
    <source>
        <dbReference type="ARBA" id="ARBA00022737"/>
    </source>
</evidence>
<gene>
    <name evidence="8" type="ORF">GIB67_042233</name>
</gene>
<proteinExistence type="inferred from homology"/>
<evidence type="ECO:0000256" key="5">
    <source>
        <dbReference type="SAM" id="MobiDB-lite"/>
    </source>
</evidence>
<evidence type="ECO:0000256" key="2">
    <source>
        <dbReference type="ARBA" id="ARBA00006846"/>
    </source>
</evidence>
<dbReference type="PANTHER" id="PTHR47937">
    <property type="entry name" value="PLASTID TRANSCRIPTIONALLY ACTIVE CHROMOSOME 2-LIKE PROTEIN"/>
    <property type="match status" value="1"/>
</dbReference>
<feature type="compositionally biased region" description="Basic residues" evidence="5">
    <location>
        <begin position="280"/>
        <end position="292"/>
    </location>
</feature>
<dbReference type="GO" id="GO:0030527">
    <property type="term" value="F:structural constituent of chromatin"/>
    <property type="evidence" value="ECO:0007669"/>
    <property type="project" value="InterPro"/>
</dbReference>
<dbReference type="SUPFAM" id="SSF48452">
    <property type="entry name" value="TPR-like"/>
    <property type="match status" value="1"/>
</dbReference>
<comment type="function">
    <text evidence="1">Core component of nucleosome. Nucleosomes wrap and compact DNA into chromatin, limiting DNA accessibility to the cellular machineries which require DNA as a template. Histones thereby play a central role in transcription regulation, DNA repair, DNA replication and chromosomal stability. DNA accessibility is regulated via a complex set of post-translational modifications of histones, also called histone code, and nucleosome remodeling.</text>
</comment>
<dbReference type="PRINTS" id="PR00621">
    <property type="entry name" value="HISTONEH2B"/>
</dbReference>
<dbReference type="GO" id="GO:0003677">
    <property type="term" value="F:DNA binding"/>
    <property type="evidence" value="ECO:0007669"/>
    <property type="project" value="InterPro"/>
</dbReference>
<feature type="domain" description="Core Histone H2A/H2B/H3" evidence="7">
    <location>
        <begin position="281"/>
        <end position="359"/>
    </location>
</feature>
<dbReference type="Proteomes" id="UP000541444">
    <property type="component" value="Unassembled WGS sequence"/>
</dbReference>
<keyword evidence="6" id="KW-1133">Transmembrane helix</keyword>
<name>A0A7J7LE49_9MAGN</name>
<keyword evidence="6" id="KW-0472">Membrane</keyword>
<protein>
    <recommendedName>
        <fullName evidence="7">Core Histone H2A/H2B/H3 domain-containing protein</fullName>
    </recommendedName>
</protein>
<feature type="repeat" description="PPR" evidence="4">
    <location>
        <begin position="387"/>
        <end position="421"/>
    </location>
</feature>
<dbReference type="InterPro" id="IPR000558">
    <property type="entry name" value="Histone_H2B"/>
</dbReference>
<dbReference type="Gene3D" id="1.10.20.10">
    <property type="entry name" value="Histone, subunit A"/>
    <property type="match status" value="1"/>
</dbReference>
<sequence length="692" mass="78525">MGKRTLKKLIKLTQGEQLKSVVESTMLLLESMKELTTSNKLMTKQIEAMLVAVMAISARVSLSMFFGVTMCKVTMGVQLRGEEHFRYELHAVFVQEEGDYACYIRNNKKWFDVSSSEIGEAFVLEQVAYALVYQKCKTTQDETIVREETPNQSPPLKEMGLSLKSRNADKMCISRGPSMTKQSVLDNSLGGDKPPIQGSPEMVPRKDPKAKMPSRGPPMTKQNVLDNSLGGDKPPNQGSPEMVPRKDPKAKMPVSNPKRSMLSPRVDDKHPMRDSPSSGNKRKKKKRKKTKKSIKSYKIYICSEKCPPPDIGISNEAMEVMDNILKDIFDRLTEKACSLTLYNRKSMPLIRDIQCAARLILRGELAITETALEHYKFVMNYALFRPTLMTYRIVVKGLVENLEVDKALKIKEEMLKKGLVKLYLHNGIEKEAMECYEETLGEDSKVVMGVMAYNLMLDGLSKNGKFDEALLLFDRMLEEHNPPRLICVDLGSFKIMVDEYCRQGRFMDAINVFKIMGEKRCKLDTSSFNNLIKQLCGSEMLPEVEELYKEMGDKWPNEPDEYTYILLVESCSGINRADDAHRYFTKMVESGMKPNLTAFEKLIDFDKVIDGLIKSGKIEEAKGLFAQMVETQKLEVGSYETMLRALYETGKLDAVLKMVDDNVTNEKLGLSSEMNEVVTNAFRKEGREAELM</sequence>
<dbReference type="OrthoDB" id="185373at2759"/>
<dbReference type="GO" id="GO:0000786">
    <property type="term" value="C:nucleosome"/>
    <property type="evidence" value="ECO:0007669"/>
    <property type="project" value="InterPro"/>
</dbReference>
<feature type="region of interest" description="Disordered" evidence="5">
    <location>
        <begin position="145"/>
        <end position="292"/>
    </location>
</feature>
<reference evidence="8 9" key="1">
    <citation type="journal article" date="2020" name="IScience">
        <title>Genome Sequencing of the Endangered Kingdonia uniflora (Circaeasteraceae, Ranunculales) Reveals Potential Mechanisms of Evolutionary Specialization.</title>
        <authorList>
            <person name="Sun Y."/>
            <person name="Deng T."/>
            <person name="Zhang A."/>
            <person name="Moore M.J."/>
            <person name="Landis J.B."/>
            <person name="Lin N."/>
            <person name="Zhang H."/>
            <person name="Zhang X."/>
            <person name="Huang J."/>
            <person name="Zhang X."/>
            <person name="Sun H."/>
            <person name="Wang H."/>
        </authorList>
    </citation>
    <scope>NUCLEOTIDE SEQUENCE [LARGE SCALE GENOMIC DNA]</scope>
    <source>
        <strain evidence="8">TB1705</strain>
        <tissue evidence="8">Leaf</tissue>
    </source>
</reference>
<evidence type="ECO:0000259" key="7">
    <source>
        <dbReference type="Pfam" id="PF00125"/>
    </source>
</evidence>
<dbReference type="InterPro" id="IPR007125">
    <property type="entry name" value="H2A/H2B/H3"/>
</dbReference>
<dbReference type="Pfam" id="PF01535">
    <property type="entry name" value="PPR"/>
    <property type="match status" value="3"/>
</dbReference>
<evidence type="ECO:0000256" key="4">
    <source>
        <dbReference type="PROSITE-ProRule" id="PRU00708"/>
    </source>
</evidence>
<dbReference type="NCBIfam" id="TIGR00756">
    <property type="entry name" value="PPR"/>
    <property type="match status" value="5"/>
</dbReference>
<feature type="repeat" description="PPR" evidence="4">
    <location>
        <begin position="560"/>
        <end position="594"/>
    </location>
</feature>
<dbReference type="Gene3D" id="1.25.40.10">
    <property type="entry name" value="Tetratricopeptide repeat domain"/>
    <property type="match status" value="2"/>
</dbReference>
<dbReference type="PROSITE" id="PS51375">
    <property type="entry name" value="PPR"/>
    <property type="match status" value="4"/>
</dbReference>
<evidence type="ECO:0000313" key="9">
    <source>
        <dbReference type="Proteomes" id="UP000541444"/>
    </source>
</evidence>
<keyword evidence="6" id="KW-0812">Transmembrane</keyword>